<protein>
    <submittedName>
        <fullName evidence="1">Uncharacterized protein</fullName>
    </submittedName>
</protein>
<reference evidence="1" key="1">
    <citation type="submission" date="2018-05" db="EMBL/GenBank/DDBJ databases">
        <authorList>
            <person name="Lanie J.A."/>
            <person name="Ng W.-L."/>
            <person name="Kazmierczak K.M."/>
            <person name="Andrzejewski T.M."/>
            <person name="Davidsen T.M."/>
            <person name="Wayne K.J."/>
            <person name="Tettelin H."/>
            <person name="Glass J.I."/>
            <person name="Rusch D."/>
            <person name="Podicherti R."/>
            <person name="Tsui H.-C.T."/>
            <person name="Winkler M.E."/>
        </authorList>
    </citation>
    <scope>NUCLEOTIDE SEQUENCE</scope>
</reference>
<accession>A0A383EFW8</accession>
<name>A0A383EFW8_9ZZZZ</name>
<organism evidence="1">
    <name type="scientific">marine metagenome</name>
    <dbReference type="NCBI Taxonomy" id="408172"/>
    <lineage>
        <taxon>unclassified sequences</taxon>
        <taxon>metagenomes</taxon>
        <taxon>ecological metagenomes</taxon>
    </lineage>
</organism>
<feature type="non-terminal residue" evidence="1">
    <location>
        <position position="1"/>
    </location>
</feature>
<proteinExistence type="predicted"/>
<dbReference type="EMBL" id="UINC01225440">
    <property type="protein sequence ID" value="SVE55514.1"/>
    <property type="molecule type" value="Genomic_DNA"/>
</dbReference>
<evidence type="ECO:0000313" key="1">
    <source>
        <dbReference type="EMBL" id="SVE55514.1"/>
    </source>
</evidence>
<gene>
    <name evidence="1" type="ORF">METZ01_LOCUS508368</name>
</gene>
<dbReference type="AlphaFoldDB" id="A0A383EFW8"/>
<feature type="non-terminal residue" evidence="1">
    <location>
        <position position="231"/>
    </location>
</feature>
<sequence>ELQKIELRRAEDTVKTTSTDQDFQVISKGIVRALNDHNNKLVEKHRDDGAIADRYSVVFEGGIGSARIDSDTIFNTYKAKMLKPMADAKDPDADNPEKGQIQVEKEIKTISAGQQIQNLIDQLIRSSEYITSQSSMLKNKAGEYEAVDGQKEPLTWYKISCRTKPIAFDTIRNRYAYDITYIVTPRLVIDSKSSFFRNRGFKGVHKKYDYWFKGKNTEVISYQQKLDTLFY</sequence>